<evidence type="ECO:0000256" key="3">
    <source>
        <dbReference type="ARBA" id="ARBA00022741"/>
    </source>
</evidence>
<feature type="domain" description="ABC transmembrane type-1" evidence="10">
    <location>
        <begin position="77"/>
        <end position="351"/>
    </location>
</feature>
<sequence>MYQSSVIDKLSTAQLCIDVVIITCALYCDKNMYSSYFFCVNIKRINLKIAKTIYNILKVIFVKRLTKLALEYKIFPILMFLVSILLALTVVFQNITIGVILDKVLIQQQFQLTSLLIIIFFVLIARAVFNMLNLAIGDTMANRIKNSLRQQVIEKASKSPIGKQINVVTEGIDGIAPFFSNFFPQVFKSMMIPVFIIGAMFFIHLNTALIMLVTAPFIPLFYIIFGLETRDESKDKMTYLNQFSQQFLNKVKGLITLKLFNQTARTEQELYEESTHFRTLTMRILKSAFLSGLMLEFITMLGIGLVALEAGLGLILFNNIDFKTAAIAIILAPEFYNAIKDLGQSFHSGKQSEGSSDVVFDFLEEPTINPVARPQQHDMSTSSIVKLHDVSFKYEGAQSYALQHINLEITKGEKIALVGPSGAGKSTLAQIITQQLPVTNGELTVASRQLRFGILSQTPYIFNTSIKNNITMFNDEITEAQVYKMLNLVGLKEKVAAFKHGIDTHIGEGGEMLSGGEMRRIELSRVLLLQPDIVLFDEPTTGLDLQTETIIQDVIHRQFQAATIIYIAHRDSTIQYADRRVYIENGSVKFIDQVMSVENKKGGEPE</sequence>
<dbReference type="SUPFAM" id="SSF52540">
    <property type="entry name" value="P-loop containing nucleoside triphosphate hydrolases"/>
    <property type="match status" value="1"/>
</dbReference>
<dbReference type="EMBL" id="UGZE01000001">
    <property type="protein sequence ID" value="SUJ23948.1"/>
    <property type="molecule type" value="Genomic_DNA"/>
</dbReference>
<organism evidence="11 12">
    <name type="scientific">Staphylococcus arlettae</name>
    <dbReference type="NCBI Taxonomy" id="29378"/>
    <lineage>
        <taxon>Bacteria</taxon>
        <taxon>Bacillati</taxon>
        <taxon>Bacillota</taxon>
        <taxon>Bacilli</taxon>
        <taxon>Bacillales</taxon>
        <taxon>Staphylococcaceae</taxon>
        <taxon>Staphylococcus</taxon>
    </lineage>
</organism>
<dbReference type="GO" id="GO:0016887">
    <property type="term" value="F:ATP hydrolysis activity"/>
    <property type="evidence" value="ECO:0007669"/>
    <property type="project" value="InterPro"/>
</dbReference>
<feature type="transmembrane region" description="Helical" evidence="8">
    <location>
        <begin position="209"/>
        <end position="227"/>
    </location>
</feature>
<name>A0A380CM38_9STAP</name>
<evidence type="ECO:0000313" key="11">
    <source>
        <dbReference type="EMBL" id="SUJ23948.1"/>
    </source>
</evidence>
<evidence type="ECO:0000259" key="10">
    <source>
        <dbReference type="PROSITE" id="PS50929"/>
    </source>
</evidence>
<evidence type="ECO:0000256" key="1">
    <source>
        <dbReference type="ARBA" id="ARBA00004651"/>
    </source>
</evidence>
<dbReference type="CDD" id="cd03228">
    <property type="entry name" value="ABCC_MRP_Like"/>
    <property type="match status" value="1"/>
</dbReference>
<evidence type="ECO:0000256" key="4">
    <source>
        <dbReference type="ARBA" id="ARBA00022840"/>
    </source>
</evidence>
<dbReference type="STRING" id="1212545.SARL_00700"/>
<dbReference type="Proteomes" id="UP000254956">
    <property type="component" value="Unassembled WGS sequence"/>
</dbReference>
<keyword evidence="4" id="KW-0067">ATP-binding</keyword>
<accession>A0A380CM38</accession>
<evidence type="ECO:0000313" key="12">
    <source>
        <dbReference type="Proteomes" id="UP000254956"/>
    </source>
</evidence>
<dbReference type="Gene3D" id="3.40.50.300">
    <property type="entry name" value="P-loop containing nucleotide triphosphate hydrolases"/>
    <property type="match status" value="1"/>
</dbReference>
<feature type="transmembrane region" description="Helical" evidence="8">
    <location>
        <begin position="115"/>
        <end position="136"/>
    </location>
</feature>
<dbReference type="InterPro" id="IPR011527">
    <property type="entry name" value="ABC1_TM_dom"/>
</dbReference>
<feature type="transmembrane region" description="Helical" evidence="8">
    <location>
        <begin position="288"/>
        <end position="317"/>
    </location>
</feature>
<feature type="transmembrane region" description="Helical" evidence="8">
    <location>
        <begin position="74"/>
        <end position="95"/>
    </location>
</feature>
<dbReference type="PANTHER" id="PTHR43394">
    <property type="entry name" value="ATP-DEPENDENT PERMEASE MDL1, MITOCHONDRIAL"/>
    <property type="match status" value="1"/>
</dbReference>
<comment type="subcellular location">
    <subcellularLocation>
        <location evidence="1">Cell membrane</location>
        <topology evidence="1">Multi-pass membrane protein</topology>
    </subcellularLocation>
</comment>
<dbReference type="InterPro" id="IPR036640">
    <property type="entry name" value="ABC1_TM_sf"/>
</dbReference>
<dbReference type="SUPFAM" id="SSF90123">
    <property type="entry name" value="ABC transporter transmembrane region"/>
    <property type="match status" value="1"/>
</dbReference>
<keyword evidence="6 8" id="KW-0472">Membrane</keyword>
<dbReference type="PANTHER" id="PTHR43394:SF1">
    <property type="entry name" value="ATP-BINDING CASSETTE SUB-FAMILY B MEMBER 10, MITOCHONDRIAL"/>
    <property type="match status" value="1"/>
</dbReference>
<dbReference type="Pfam" id="PF00005">
    <property type="entry name" value="ABC_tran"/>
    <property type="match status" value="1"/>
</dbReference>
<dbReference type="InterPro" id="IPR003439">
    <property type="entry name" value="ABC_transporter-like_ATP-bd"/>
</dbReference>
<dbReference type="AlphaFoldDB" id="A0A380CM38"/>
<feature type="domain" description="ABC transporter" evidence="9">
    <location>
        <begin position="385"/>
        <end position="606"/>
    </location>
</feature>
<evidence type="ECO:0000259" key="9">
    <source>
        <dbReference type="PROSITE" id="PS50893"/>
    </source>
</evidence>
<gene>
    <name evidence="11" type="primary">cydD</name>
    <name evidence="11" type="ORF">NCTC12413_02187</name>
</gene>
<dbReference type="Gene3D" id="1.20.1560.10">
    <property type="entry name" value="ABC transporter type 1, transmembrane domain"/>
    <property type="match status" value="1"/>
</dbReference>
<keyword evidence="3" id="KW-0547">Nucleotide-binding</keyword>
<dbReference type="InterPro" id="IPR039421">
    <property type="entry name" value="Type_1_exporter"/>
</dbReference>
<dbReference type="GO" id="GO:0015421">
    <property type="term" value="F:ABC-type oligopeptide transporter activity"/>
    <property type="evidence" value="ECO:0007669"/>
    <property type="project" value="TreeGrafter"/>
</dbReference>
<dbReference type="Pfam" id="PF00664">
    <property type="entry name" value="ABC_membrane"/>
    <property type="match status" value="1"/>
</dbReference>
<dbReference type="PROSITE" id="PS50893">
    <property type="entry name" value="ABC_TRANSPORTER_2"/>
    <property type="match status" value="1"/>
</dbReference>
<dbReference type="GO" id="GO:0005524">
    <property type="term" value="F:ATP binding"/>
    <property type="evidence" value="ECO:0007669"/>
    <property type="project" value="UniProtKB-KW"/>
</dbReference>
<dbReference type="SMART" id="SM00382">
    <property type="entry name" value="AAA"/>
    <property type="match status" value="1"/>
</dbReference>
<dbReference type="PROSITE" id="PS00211">
    <property type="entry name" value="ABC_TRANSPORTER_1"/>
    <property type="match status" value="1"/>
</dbReference>
<feature type="transmembrane region" description="Helical" evidence="8">
    <location>
        <begin position="186"/>
        <end position="203"/>
    </location>
</feature>
<keyword evidence="2 8" id="KW-0812">Transmembrane</keyword>
<keyword evidence="5 8" id="KW-1133">Transmembrane helix</keyword>
<dbReference type="InterPro" id="IPR017871">
    <property type="entry name" value="ABC_transporter-like_CS"/>
</dbReference>
<protein>
    <submittedName>
        <fullName evidence="11">ABC transporter ATPase</fullName>
    </submittedName>
</protein>
<comment type="function">
    <text evidence="7">May be involved in multidrug export. Transmembrane domains (TMD) form a pore in the cell membrane and the ATP-binding domain (NBD) is responsible for energy generation.</text>
</comment>
<dbReference type="PROSITE" id="PS50929">
    <property type="entry name" value="ABC_TM1F"/>
    <property type="match status" value="1"/>
</dbReference>
<dbReference type="InterPro" id="IPR003593">
    <property type="entry name" value="AAA+_ATPase"/>
</dbReference>
<evidence type="ECO:0000256" key="5">
    <source>
        <dbReference type="ARBA" id="ARBA00022989"/>
    </source>
</evidence>
<dbReference type="GO" id="GO:0005886">
    <property type="term" value="C:plasma membrane"/>
    <property type="evidence" value="ECO:0007669"/>
    <property type="project" value="UniProtKB-SubCell"/>
</dbReference>
<dbReference type="CDD" id="cd18584">
    <property type="entry name" value="ABC_6TM_AarD_CydD"/>
    <property type="match status" value="1"/>
</dbReference>
<dbReference type="InterPro" id="IPR027417">
    <property type="entry name" value="P-loop_NTPase"/>
</dbReference>
<evidence type="ECO:0000256" key="8">
    <source>
        <dbReference type="SAM" id="Phobius"/>
    </source>
</evidence>
<evidence type="ECO:0000256" key="7">
    <source>
        <dbReference type="ARBA" id="ARBA00025074"/>
    </source>
</evidence>
<reference evidence="11 12" key="1">
    <citation type="submission" date="2018-06" db="EMBL/GenBank/DDBJ databases">
        <authorList>
            <consortium name="Pathogen Informatics"/>
            <person name="Doyle S."/>
        </authorList>
    </citation>
    <scope>NUCLEOTIDE SEQUENCE [LARGE SCALE GENOMIC DNA]</scope>
    <source>
        <strain evidence="11 12">NCTC12413</strain>
    </source>
</reference>
<evidence type="ECO:0000256" key="6">
    <source>
        <dbReference type="ARBA" id="ARBA00023136"/>
    </source>
</evidence>
<proteinExistence type="predicted"/>
<evidence type="ECO:0000256" key="2">
    <source>
        <dbReference type="ARBA" id="ARBA00022692"/>
    </source>
</evidence>